<evidence type="ECO:0000313" key="1">
    <source>
        <dbReference type="EMBL" id="KAL1502894.1"/>
    </source>
</evidence>
<dbReference type="AlphaFoldDB" id="A0AB34ILX3"/>
<accession>A0AB34ILX3</accession>
<evidence type="ECO:0000313" key="2">
    <source>
        <dbReference type="Proteomes" id="UP001515480"/>
    </source>
</evidence>
<keyword evidence="2" id="KW-1185">Reference proteome</keyword>
<organism evidence="1 2">
    <name type="scientific">Prymnesium parvum</name>
    <name type="common">Toxic golden alga</name>
    <dbReference type="NCBI Taxonomy" id="97485"/>
    <lineage>
        <taxon>Eukaryota</taxon>
        <taxon>Haptista</taxon>
        <taxon>Haptophyta</taxon>
        <taxon>Prymnesiophyceae</taxon>
        <taxon>Prymnesiales</taxon>
        <taxon>Prymnesiaceae</taxon>
        <taxon>Prymnesium</taxon>
    </lineage>
</organism>
<dbReference type="EMBL" id="JBGBPQ010000022">
    <property type="protein sequence ID" value="KAL1502894.1"/>
    <property type="molecule type" value="Genomic_DNA"/>
</dbReference>
<proteinExistence type="predicted"/>
<protein>
    <recommendedName>
        <fullName evidence="3">Secreted protein</fullName>
    </recommendedName>
</protein>
<comment type="caution">
    <text evidence="1">The sequence shown here is derived from an EMBL/GenBank/DDBJ whole genome shotgun (WGS) entry which is preliminary data.</text>
</comment>
<evidence type="ECO:0008006" key="3">
    <source>
        <dbReference type="Google" id="ProtNLM"/>
    </source>
</evidence>
<sequence>MWMSVVCPEMVPGALAAALSTISTSALTGIVALDLDDVRIVMFIRDSCTAIDSAFQKIISNNEYKLCNGSWSTWATTLTFTERRPGLTCEPLIFPHAVILFPPAVKLVLPSL</sequence>
<name>A0AB34ILX3_PRYPA</name>
<dbReference type="Proteomes" id="UP001515480">
    <property type="component" value="Unassembled WGS sequence"/>
</dbReference>
<gene>
    <name evidence="1" type="ORF">AB1Y20_010967</name>
</gene>
<reference evidence="1 2" key="1">
    <citation type="journal article" date="2024" name="Science">
        <title>Giant polyketide synthase enzymes in the biosynthesis of giant marine polyether toxins.</title>
        <authorList>
            <person name="Fallon T.R."/>
            <person name="Shende V.V."/>
            <person name="Wierzbicki I.H."/>
            <person name="Pendleton A.L."/>
            <person name="Watervoot N.F."/>
            <person name="Auber R.P."/>
            <person name="Gonzalez D.J."/>
            <person name="Wisecaver J.H."/>
            <person name="Moore B.S."/>
        </authorList>
    </citation>
    <scope>NUCLEOTIDE SEQUENCE [LARGE SCALE GENOMIC DNA]</scope>
    <source>
        <strain evidence="1 2">12B1</strain>
    </source>
</reference>